<proteinExistence type="predicted"/>
<name>A0ABU7E0A3_9TELE</name>
<organism evidence="1 2">
    <name type="scientific">Characodon lateralis</name>
    <dbReference type="NCBI Taxonomy" id="208331"/>
    <lineage>
        <taxon>Eukaryota</taxon>
        <taxon>Metazoa</taxon>
        <taxon>Chordata</taxon>
        <taxon>Craniata</taxon>
        <taxon>Vertebrata</taxon>
        <taxon>Euteleostomi</taxon>
        <taxon>Actinopterygii</taxon>
        <taxon>Neopterygii</taxon>
        <taxon>Teleostei</taxon>
        <taxon>Neoteleostei</taxon>
        <taxon>Acanthomorphata</taxon>
        <taxon>Ovalentaria</taxon>
        <taxon>Atherinomorphae</taxon>
        <taxon>Cyprinodontiformes</taxon>
        <taxon>Goodeidae</taxon>
        <taxon>Characodon</taxon>
    </lineage>
</organism>
<comment type="caution">
    <text evidence="1">The sequence shown here is derived from an EMBL/GenBank/DDBJ whole genome shotgun (WGS) entry which is preliminary data.</text>
</comment>
<dbReference type="Proteomes" id="UP001352852">
    <property type="component" value="Unassembled WGS sequence"/>
</dbReference>
<reference evidence="1 2" key="1">
    <citation type="submission" date="2021-06" db="EMBL/GenBank/DDBJ databases">
        <authorList>
            <person name="Palmer J.M."/>
        </authorList>
    </citation>
    <scope>NUCLEOTIDE SEQUENCE [LARGE SCALE GENOMIC DNA]</scope>
    <source>
        <strain evidence="1 2">CL_MEX2019</strain>
        <tissue evidence="1">Muscle</tissue>
    </source>
</reference>
<gene>
    <name evidence="1" type="ORF">CHARACLAT_033284</name>
</gene>
<sequence>MRLPIFWCGEKCYWIEHSTPFNSYMSRRINVYLSQQAAERCDVFCSSRIRATECEVCKSNNASRSQHSFFCSCHSTKAVREFYSHRVQFSRKVSNGSPCTSMVLEEN</sequence>
<accession>A0ABU7E0A3</accession>
<evidence type="ECO:0000313" key="1">
    <source>
        <dbReference type="EMBL" id="MED6279324.1"/>
    </source>
</evidence>
<evidence type="ECO:0000313" key="2">
    <source>
        <dbReference type="Proteomes" id="UP001352852"/>
    </source>
</evidence>
<dbReference type="EMBL" id="JAHUTJ010039612">
    <property type="protein sequence ID" value="MED6279324.1"/>
    <property type="molecule type" value="Genomic_DNA"/>
</dbReference>
<keyword evidence="2" id="KW-1185">Reference proteome</keyword>
<protein>
    <submittedName>
        <fullName evidence="1">Uncharacterized protein</fullName>
    </submittedName>
</protein>